<organism evidence="2 3">
    <name type="scientific">Actinomadura craniellae</name>
    <dbReference type="NCBI Taxonomy" id="2231787"/>
    <lineage>
        <taxon>Bacteria</taxon>
        <taxon>Bacillati</taxon>
        <taxon>Actinomycetota</taxon>
        <taxon>Actinomycetes</taxon>
        <taxon>Streptosporangiales</taxon>
        <taxon>Thermomonosporaceae</taxon>
        <taxon>Actinomadura</taxon>
    </lineage>
</organism>
<dbReference type="GO" id="GO:0016740">
    <property type="term" value="F:transferase activity"/>
    <property type="evidence" value="ECO:0007669"/>
    <property type="project" value="UniProtKB-KW"/>
</dbReference>
<accession>A0A365GYF4</accession>
<reference evidence="2 3" key="1">
    <citation type="submission" date="2018-06" db="EMBL/GenBank/DDBJ databases">
        <title>Actinomadura craniellae sp. nov. isolated from marine sponge Craniella sp.</title>
        <authorList>
            <person name="Li L."/>
            <person name="Xu Q.H."/>
            <person name="Lin H.W."/>
            <person name="Lu Y.H."/>
        </authorList>
    </citation>
    <scope>NUCLEOTIDE SEQUENCE [LARGE SCALE GENOMIC DNA]</scope>
    <source>
        <strain evidence="2 3">LHW63021</strain>
    </source>
</reference>
<evidence type="ECO:0000313" key="2">
    <source>
        <dbReference type="EMBL" id="RAY11842.1"/>
    </source>
</evidence>
<keyword evidence="2" id="KW-0808">Transferase</keyword>
<dbReference type="Proteomes" id="UP000251891">
    <property type="component" value="Unassembled WGS sequence"/>
</dbReference>
<evidence type="ECO:0000313" key="3">
    <source>
        <dbReference type="Proteomes" id="UP000251891"/>
    </source>
</evidence>
<sequence>MSRVFGDPVNVWVDETGRPTRFIWREQLHPVRRVLEHWVATRDWWRRRDPDADDHGEREFWRVEASAGDSIMICELRFDAATRSWLLSRVWD</sequence>
<feature type="domain" description="DUF6504" evidence="1">
    <location>
        <begin position="1"/>
        <end position="92"/>
    </location>
</feature>
<dbReference type="AlphaFoldDB" id="A0A365GYF4"/>
<keyword evidence="3" id="KW-1185">Reference proteome</keyword>
<dbReference type="Pfam" id="PF20114">
    <property type="entry name" value="DUF6504"/>
    <property type="match status" value="1"/>
</dbReference>
<dbReference type="OrthoDB" id="5243842at2"/>
<gene>
    <name evidence="2" type="ORF">DPM19_28100</name>
</gene>
<dbReference type="RefSeq" id="WP_111871074.1">
    <property type="nucleotide sequence ID" value="NZ_QLYX01000016.1"/>
</dbReference>
<name>A0A365GYF4_9ACTN</name>
<dbReference type="EMBL" id="QLYX01000016">
    <property type="protein sequence ID" value="RAY11842.1"/>
    <property type="molecule type" value="Genomic_DNA"/>
</dbReference>
<proteinExistence type="predicted"/>
<dbReference type="InterPro" id="IPR045443">
    <property type="entry name" value="DUF6504"/>
</dbReference>
<evidence type="ECO:0000259" key="1">
    <source>
        <dbReference type="Pfam" id="PF20114"/>
    </source>
</evidence>
<protein>
    <submittedName>
        <fullName evidence="2">Nucleotidyltransferase</fullName>
    </submittedName>
</protein>
<comment type="caution">
    <text evidence="2">The sequence shown here is derived from an EMBL/GenBank/DDBJ whole genome shotgun (WGS) entry which is preliminary data.</text>
</comment>